<keyword evidence="1" id="KW-0472">Membrane</keyword>
<proteinExistence type="predicted"/>
<dbReference type="HOGENOM" id="CLU_1029661_0_0_11"/>
<dbReference type="KEGG" id="kra:Krad_2276"/>
<dbReference type="RefSeq" id="WP_012088025.1">
    <property type="nucleotide sequence ID" value="NC_009664.2"/>
</dbReference>
<sequence length="270" mass="28260">MNQDDSFQLRDLLEQAGGAGLSQGEAETVFAQAWARIEEGIAREPGDTAEKSASARRLDVLALQPQRRRRRARAIVITSAVLLAGASSAAAAEYIAARTGQHLNGWELGAAGPGEVLDQGGSDYRQVLEDSVAGIPFAPGYEAQRADTLTQGMLQAEAGSQLTEGAARAQFARNALCTWADAWVVAQAAGNTTAQAQAVATLAAAHDWPDVQALDEYGPATSFAWLAPLESAARAGDRQGVLDAVTDSSRCRPDLAPAIAADPAFQGFSR</sequence>
<feature type="transmembrane region" description="Helical" evidence="1">
    <location>
        <begin position="74"/>
        <end position="95"/>
    </location>
</feature>
<dbReference type="eggNOG" id="ENOG5031UXW">
    <property type="taxonomic scope" value="Bacteria"/>
</dbReference>
<protein>
    <submittedName>
        <fullName evidence="2">Uncharacterized protein</fullName>
    </submittedName>
</protein>
<reference evidence="3" key="1">
    <citation type="journal article" date="2008" name="PLoS ONE">
        <title>Survival in nuclear waste, extreme resistance, and potential applications gleaned from the genome sequence of Kineococcus radiotolerans SRS30216.</title>
        <authorList>
            <person name="Bagwell C.E."/>
            <person name="Bhat S."/>
            <person name="Hawkins G.M."/>
            <person name="Smith B.W."/>
            <person name="Biswas T."/>
            <person name="Hoover T.R."/>
            <person name="Saunders E."/>
            <person name="Han C.S."/>
            <person name="Tsodikov O.V."/>
            <person name="Shimkets L.J."/>
        </authorList>
    </citation>
    <scope>NUCLEOTIDE SEQUENCE [LARGE SCALE GENOMIC DNA]</scope>
    <source>
        <strain evidence="3">ATCC BAA-149 / DSM 14245 / SRS30216</strain>
    </source>
</reference>
<dbReference type="Proteomes" id="UP000001116">
    <property type="component" value="Chromosome"/>
</dbReference>
<evidence type="ECO:0000313" key="2">
    <source>
        <dbReference type="EMBL" id="ABS03757.1"/>
    </source>
</evidence>
<dbReference type="AlphaFoldDB" id="A6WAB8"/>
<keyword evidence="1" id="KW-1133">Transmembrane helix</keyword>
<organism evidence="2 3">
    <name type="scientific">Kineococcus radiotolerans (strain ATCC BAA-149 / DSM 14245 / SRS30216)</name>
    <dbReference type="NCBI Taxonomy" id="266940"/>
    <lineage>
        <taxon>Bacteria</taxon>
        <taxon>Bacillati</taxon>
        <taxon>Actinomycetota</taxon>
        <taxon>Actinomycetes</taxon>
        <taxon>Kineosporiales</taxon>
        <taxon>Kineosporiaceae</taxon>
        <taxon>Kineococcus</taxon>
    </lineage>
</organism>
<dbReference type="STRING" id="266940.Krad_2276"/>
<dbReference type="OrthoDB" id="9856352at2"/>
<accession>A6WAB8</accession>
<gene>
    <name evidence="2" type="ordered locus">Krad_2276</name>
</gene>
<evidence type="ECO:0000256" key="1">
    <source>
        <dbReference type="SAM" id="Phobius"/>
    </source>
</evidence>
<evidence type="ECO:0000313" key="3">
    <source>
        <dbReference type="Proteomes" id="UP000001116"/>
    </source>
</evidence>
<name>A6WAB8_KINRD</name>
<keyword evidence="3" id="KW-1185">Reference proteome</keyword>
<keyword evidence="1" id="KW-0812">Transmembrane</keyword>
<dbReference type="EMBL" id="CP000750">
    <property type="protein sequence ID" value="ABS03757.1"/>
    <property type="molecule type" value="Genomic_DNA"/>
</dbReference>